<reference evidence="11 12" key="1">
    <citation type="journal article" date="2023" name="Insect Mol. Biol.">
        <title>Genome sequencing provides insights into the evolution of gene families encoding plant cell wall-degrading enzymes in longhorned beetles.</title>
        <authorList>
            <person name="Shin N.R."/>
            <person name="Okamura Y."/>
            <person name="Kirsch R."/>
            <person name="Pauchet Y."/>
        </authorList>
    </citation>
    <scope>NUCLEOTIDE SEQUENCE [LARGE SCALE GENOMIC DNA]</scope>
    <source>
        <strain evidence="11">EAD_L_NR</strain>
    </source>
</reference>
<keyword evidence="4 9" id="KW-1133">Transmembrane helix</keyword>
<dbReference type="InterPro" id="IPR044775">
    <property type="entry name" value="MFS_ERD6/Tret1-like"/>
</dbReference>
<dbReference type="CDD" id="cd17358">
    <property type="entry name" value="MFS_GLUT6_8_Class3_like"/>
    <property type="match status" value="1"/>
</dbReference>
<feature type="transmembrane region" description="Helical" evidence="9">
    <location>
        <begin position="84"/>
        <end position="104"/>
    </location>
</feature>
<dbReference type="GO" id="GO:0005886">
    <property type="term" value="C:plasma membrane"/>
    <property type="evidence" value="ECO:0007669"/>
    <property type="project" value="UniProtKB-SubCell"/>
</dbReference>
<evidence type="ECO:0000259" key="10">
    <source>
        <dbReference type="PROSITE" id="PS50850"/>
    </source>
</evidence>
<dbReference type="NCBIfam" id="TIGR00879">
    <property type="entry name" value="SP"/>
    <property type="match status" value="1"/>
</dbReference>
<evidence type="ECO:0000256" key="9">
    <source>
        <dbReference type="SAM" id="Phobius"/>
    </source>
</evidence>
<keyword evidence="12" id="KW-1185">Reference proteome</keyword>
<dbReference type="PRINTS" id="PR00171">
    <property type="entry name" value="SUGRTRNSPORT"/>
</dbReference>
<evidence type="ECO:0000313" key="12">
    <source>
        <dbReference type="Proteomes" id="UP001159042"/>
    </source>
</evidence>
<feature type="transmembrane region" description="Helical" evidence="9">
    <location>
        <begin position="12"/>
        <end position="34"/>
    </location>
</feature>
<comment type="caution">
    <text evidence="11">The sequence shown here is derived from an EMBL/GenBank/DDBJ whole genome shotgun (WGS) entry which is preliminary data.</text>
</comment>
<feature type="transmembrane region" description="Helical" evidence="9">
    <location>
        <begin position="390"/>
        <end position="410"/>
    </location>
</feature>
<keyword evidence="8" id="KW-0813">Transport</keyword>
<dbReference type="InterPro" id="IPR020846">
    <property type="entry name" value="MFS_dom"/>
</dbReference>
<name>A0AAV8VUQ1_9CUCU</name>
<dbReference type="Proteomes" id="UP001159042">
    <property type="component" value="Unassembled WGS sequence"/>
</dbReference>
<comment type="similarity">
    <text evidence="7">Belongs to the major facilitator superfamily. Sugar transporter (TC 2.A.1.1) family. Trehalose transporter subfamily.</text>
</comment>
<comment type="subcellular location">
    <subcellularLocation>
        <location evidence="1">Cell membrane</location>
        <topology evidence="1">Multi-pass membrane protein</topology>
    </subcellularLocation>
</comment>
<protein>
    <recommendedName>
        <fullName evidence="10">Major facilitator superfamily (MFS) profile domain-containing protein</fullName>
    </recommendedName>
</protein>
<dbReference type="EMBL" id="JANEYG010000031">
    <property type="protein sequence ID" value="KAJ8917707.1"/>
    <property type="molecule type" value="Genomic_DNA"/>
</dbReference>
<evidence type="ECO:0000256" key="2">
    <source>
        <dbReference type="ARBA" id="ARBA00022475"/>
    </source>
</evidence>
<gene>
    <name evidence="11" type="ORF">NQ315_005156</name>
</gene>
<dbReference type="InterPro" id="IPR005828">
    <property type="entry name" value="MFS_sugar_transport-like"/>
</dbReference>
<evidence type="ECO:0000256" key="1">
    <source>
        <dbReference type="ARBA" id="ARBA00004651"/>
    </source>
</evidence>
<dbReference type="Gene3D" id="1.20.1250.20">
    <property type="entry name" value="MFS general substrate transporter like domains"/>
    <property type="match status" value="1"/>
</dbReference>
<feature type="transmembrane region" description="Helical" evidence="9">
    <location>
        <begin position="54"/>
        <end position="77"/>
    </location>
</feature>
<dbReference type="InterPro" id="IPR005829">
    <property type="entry name" value="Sugar_transporter_CS"/>
</dbReference>
<evidence type="ECO:0000256" key="5">
    <source>
        <dbReference type="ARBA" id="ARBA00023136"/>
    </source>
</evidence>
<dbReference type="SUPFAM" id="SSF103473">
    <property type="entry name" value="MFS general substrate transporter"/>
    <property type="match status" value="1"/>
</dbReference>
<proteinExistence type="inferred from homology"/>
<accession>A0AAV8VUQ1</accession>
<dbReference type="FunFam" id="1.20.1250.20:FF:000055">
    <property type="entry name" value="Facilitated trehalose transporter Tret1-2 homolog"/>
    <property type="match status" value="1"/>
</dbReference>
<feature type="transmembrane region" description="Helical" evidence="9">
    <location>
        <begin position="422"/>
        <end position="440"/>
    </location>
</feature>
<evidence type="ECO:0000256" key="4">
    <source>
        <dbReference type="ARBA" id="ARBA00022989"/>
    </source>
</evidence>
<feature type="transmembrane region" description="Helical" evidence="9">
    <location>
        <begin position="285"/>
        <end position="308"/>
    </location>
</feature>
<keyword evidence="6" id="KW-0325">Glycoprotein</keyword>
<dbReference type="InterPro" id="IPR050549">
    <property type="entry name" value="MFS_Trehalose_Transporter"/>
</dbReference>
<dbReference type="PROSITE" id="PS50850">
    <property type="entry name" value="MFS"/>
    <property type="match status" value="1"/>
</dbReference>
<sequence>MPNENKANKLPQYIAAITVCIGALALGTILGWSANITENLKAGDLNGFKMDTDMLGWTGSTVTLGATLVCFPIGFVADAFGRKPTVLASTIPFIIGWLLIIFAQHISMVYAGRLLTGIAGGSFAVTAPLYTSEIAETEVRGRLGTFFQLFITIGVLYAQVFGYCLPMMLHHLACLVVAVTFGIVFIFQPESPVYLMKKGKTEKALKTFNRLRGKDYDPSAEIKLIEAHMAEDAESPGCWEAMKSKAAKKATLICFMLMFLQQMSGINAVTFYTNDIFTSAGSTLPPHWCVILGGSIQVIATAFSSFAIDKLGRKILLMTSCGFVSLSCFLLGFFFSLKDHKIIDEYGVQDIGFLPILSIIMFMMAFAIGLGPIPWLASAEIFPPEIKAKCTSAAATFNWFLAFLITRFYLNVAHTIGTDITFYFFSAVCLSGVFFVLFVVPETKGKTFAEIQAELSGK</sequence>
<keyword evidence="5 9" id="KW-0472">Membrane</keyword>
<feature type="transmembrane region" description="Helical" evidence="9">
    <location>
        <begin position="110"/>
        <end position="131"/>
    </location>
</feature>
<evidence type="ECO:0000256" key="8">
    <source>
        <dbReference type="RuleBase" id="RU003346"/>
    </source>
</evidence>
<dbReference type="PANTHER" id="PTHR48021">
    <property type="match status" value="1"/>
</dbReference>
<dbReference type="GO" id="GO:0051119">
    <property type="term" value="F:sugar transmembrane transporter activity"/>
    <property type="evidence" value="ECO:0007669"/>
    <property type="project" value="InterPro"/>
</dbReference>
<dbReference type="AlphaFoldDB" id="A0AAV8VUQ1"/>
<keyword evidence="2" id="KW-1003">Cell membrane</keyword>
<dbReference type="InterPro" id="IPR003663">
    <property type="entry name" value="Sugar/inositol_transpt"/>
</dbReference>
<organism evidence="11 12">
    <name type="scientific">Exocentrus adspersus</name>
    <dbReference type="NCBI Taxonomy" id="1586481"/>
    <lineage>
        <taxon>Eukaryota</taxon>
        <taxon>Metazoa</taxon>
        <taxon>Ecdysozoa</taxon>
        <taxon>Arthropoda</taxon>
        <taxon>Hexapoda</taxon>
        <taxon>Insecta</taxon>
        <taxon>Pterygota</taxon>
        <taxon>Neoptera</taxon>
        <taxon>Endopterygota</taxon>
        <taxon>Coleoptera</taxon>
        <taxon>Polyphaga</taxon>
        <taxon>Cucujiformia</taxon>
        <taxon>Chrysomeloidea</taxon>
        <taxon>Cerambycidae</taxon>
        <taxon>Lamiinae</taxon>
        <taxon>Acanthocinini</taxon>
        <taxon>Exocentrus</taxon>
    </lineage>
</organism>
<feature type="transmembrane region" description="Helical" evidence="9">
    <location>
        <begin position="315"/>
        <end position="336"/>
    </location>
</feature>
<feature type="transmembrane region" description="Helical" evidence="9">
    <location>
        <begin position="252"/>
        <end position="273"/>
    </location>
</feature>
<dbReference type="PANTHER" id="PTHR48021:SF1">
    <property type="entry name" value="GH07001P-RELATED"/>
    <property type="match status" value="1"/>
</dbReference>
<dbReference type="PROSITE" id="PS00217">
    <property type="entry name" value="SUGAR_TRANSPORT_2"/>
    <property type="match status" value="1"/>
</dbReference>
<dbReference type="InterPro" id="IPR036259">
    <property type="entry name" value="MFS_trans_sf"/>
</dbReference>
<evidence type="ECO:0000256" key="7">
    <source>
        <dbReference type="ARBA" id="ARBA00024348"/>
    </source>
</evidence>
<feature type="domain" description="Major facilitator superfamily (MFS) profile" evidence="10">
    <location>
        <begin position="11"/>
        <end position="444"/>
    </location>
</feature>
<feature type="transmembrane region" description="Helical" evidence="9">
    <location>
        <begin position="143"/>
        <end position="162"/>
    </location>
</feature>
<evidence type="ECO:0000313" key="11">
    <source>
        <dbReference type="EMBL" id="KAJ8917707.1"/>
    </source>
</evidence>
<feature type="transmembrane region" description="Helical" evidence="9">
    <location>
        <begin position="356"/>
        <end position="378"/>
    </location>
</feature>
<evidence type="ECO:0000256" key="6">
    <source>
        <dbReference type="ARBA" id="ARBA00023180"/>
    </source>
</evidence>
<keyword evidence="3 9" id="KW-0812">Transmembrane</keyword>
<dbReference type="Pfam" id="PF00083">
    <property type="entry name" value="Sugar_tr"/>
    <property type="match status" value="1"/>
</dbReference>
<evidence type="ECO:0000256" key="3">
    <source>
        <dbReference type="ARBA" id="ARBA00022692"/>
    </source>
</evidence>
<dbReference type="PROSITE" id="PS00216">
    <property type="entry name" value="SUGAR_TRANSPORT_1"/>
    <property type="match status" value="2"/>
</dbReference>
<feature type="transmembrane region" description="Helical" evidence="9">
    <location>
        <begin position="168"/>
        <end position="187"/>
    </location>
</feature>